<keyword evidence="1" id="KW-0472">Membrane</keyword>
<dbReference type="Proteomes" id="UP000220340">
    <property type="component" value="Unassembled WGS sequence"/>
</dbReference>
<keyword evidence="3" id="KW-1185">Reference proteome</keyword>
<keyword evidence="1" id="KW-1133">Transmembrane helix</keyword>
<gene>
    <name evidence="2" type="ORF">CRI78_17890</name>
</gene>
<feature type="transmembrane region" description="Helical" evidence="1">
    <location>
        <begin position="7"/>
        <end position="29"/>
    </location>
</feature>
<name>A0A2A7NRA0_9MYCO</name>
<dbReference type="AlphaFoldDB" id="A0A2A7NRA0"/>
<organism evidence="2 3">
    <name type="scientific">Mycolicibacterium diernhoferi</name>
    <dbReference type="NCBI Taxonomy" id="1801"/>
    <lineage>
        <taxon>Bacteria</taxon>
        <taxon>Bacillati</taxon>
        <taxon>Actinomycetota</taxon>
        <taxon>Actinomycetes</taxon>
        <taxon>Mycobacteriales</taxon>
        <taxon>Mycobacteriaceae</taxon>
        <taxon>Mycolicibacterium</taxon>
    </lineage>
</organism>
<accession>A0A2A7NRA0</accession>
<evidence type="ECO:0000256" key="1">
    <source>
        <dbReference type="SAM" id="Phobius"/>
    </source>
</evidence>
<evidence type="ECO:0000313" key="2">
    <source>
        <dbReference type="EMBL" id="PEG53062.1"/>
    </source>
</evidence>
<evidence type="ECO:0000313" key="3">
    <source>
        <dbReference type="Proteomes" id="UP000220340"/>
    </source>
</evidence>
<proteinExistence type="predicted"/>
<keyword evidence="1" id="KW-0812">Transmembrane</keyword>
<dbReference type="EMBL" id="PDCR01000023">
    <property type="protein sequence ID" value="PEG53062.1"/>
    <property type="molecule type" value="Genomic_DNA"/>
</dbReference>
<sequence>MEFVLEWFWYLLAFVAGSAVAWGATVLLIKPASEDEPS</sequence>
<comment type="caution">
    <text evidence="2">The sequence shown here is derived from an EMBL/GenBank/DDBJ whole genome shotgun (WGS) entry which is preliminary data.</text>
</comment>
<protein>
    <submittedName>
        <fullName evidence="2">Uncharacterized protein</fullName>
    </submittedName>
</protein>
<reference evidence="2 3" key="1">
    <citation type="submission" date="2017-10" db="EMBL/GenBank/DDBJ databases">
        <title>The new phylogeny of genus Mycobacterium.</title>
        <authorList>
            <person name="Tortoli E."/>
            <person name="Trovato A."/>
            <person name="Cirillo D.M."/>
        </authorList>
    </citation>
    <scope>NUCLEOTIDE SEQUENCE [LARGE SCALE GENOMIC DNA]</scope>
    <source>
        <strain evidence="2 3">IP141170001</strain>
    </source>
</reference>